<evidence type="ECO:0000313" key="2">
    <source>
        <dbReference type="Proteomes" id="UP001225316"/>
    </source>
</evidence>
<protein>
    <submittedName>
        <fullName evidence="1">Uncharacterized protein</fullName>
    </submittedName>
</protein>
<proteinExistence type="predicted"/>
<name>A0ABU1AU47_9BACT</name>
<dbReference type="Proteomes" id="UP001225316">
    <property type="component" value="Unassembled WGS sequence"/>
</dbReference>
<dbReference type="EMBL" id="JARXHW010000017">
    <property type="protein sequence ID" value="MDQ8207668.1"/>
    <property type="molecule type" value="Genomic_DNA"/>
</dbReference>
<keyword evidence="2" id="KW-1185">Reference proteome</keyword>
<comment type="caution">
    <text evidence="1">The sequence shown here is derived from an EMBL/GenBank/DDBJ whole genome shotgun (WGS) entry which is preliminary data.</text>
</comment>
<dbReference type="RefSeq" id="WP_308949888.1">
    <property type="nucleotide sequence ID" value="NZ_JARXHW010000017.1"/>
</dbReference>
<reference evidence="1 2" key="1">
    <citation type="submission" date="2023-04" db="EMBL/GenBank/DDBJ databases">
        <title>A novel bacteria isolated from coastal sediment.</title>
        <authorList>
            <person name="Liu X.-J."/>
            <person name="Du Z.-J."/>
        </authorList>
    </citation>
    <scope>NUCLEOTIDE SEQUENCE [LARGE SCALE GENOMIC DNA]</scope>
    <source>
        <strain evidence="1 2">SDUM461003</strain>
    </source>
</reference>
<organism evidence="1 2">
    <name type="scientific">Thalassobacterium maritimum</name>
    <dbReference type="NCBI Taxonomy" id="3041265"/>
    <lineage>
        <taxon>Bacteria</taxon>
        <taxon>Pseudomonadati</taxon>
        <taxon>Verrucomicrobiota</taxon>
        <taxon>Opitutia</taxon>
        <taxon>Puniceicoccales</taxon>
        <taxon>Coraliomargaritaceae</taxon>
        <taxon>Thalassobacterium</taxon>
    </lineage>
</organism>
<accession>A0ABU1AU47</accession>
<evidence type="ECO:0000313" key="1">
    <source>
        <dbReference type="EMBL" id="MDQ8207668.1"/>
    </source>
</evidence>
<gene>
    <name evidence="1" type="ORF">QEH52_09120</name>
</gene>
<sequence length="656" mass="71800">MKWILAVVALLSGLLGGFLLAPRSAESSWDTGSSASNAPAGGAASAAAARAADRQGSAPAAAGDVGASGAGGAESITEAWLESLDELDTFDQIGALHARLKDLDVSKFPELMKKLGSYAGSAVNWQVRSMIATRWAQVDPQGMLDYAKQEKGTVSWSLYNTVFSAWSKQDPQAAYSAALNLDSQRWQQAAIQSVVNTVAETDPQRAIHMAQEYYGNQVSGQGRWLYQSIYRNWAQEDGAAARQSALQLEEGAAKSAALAGAMSDWMAKDPMEALAWLDSLPMDSAIYGSRKQVFRNLLNQDIEVAKEYIDSVENPLERRQVLENLQFHNFAWQKSYEEIQEVFDWLGTVATGQTYDNRVSSIIQAMTQNDPDRAIDFVLNMGPGNARMNGLNAIGSKLVEIDPQLAFDFVDSLPYEDEKRRALGSMGWRLSQQGVESASVLVGAHTDPIVQRQLASRISGEWSKYDQAGALAWSESLSDEQARKSAMRSVLSNWIESDPAATLAYVSTLEDSDSGSVLRDAYTSWARNDPQAAVSWLDQLPESAEARKADIYRGVASSFINHDPMAASEWIATLEEGPARDQSVETLVNNISQTDPEAGFIWAVTVGDDNKRKNTLNRSVQEWIKTDIEMAYEAVLDAEIEASEKEPLLKMFEGKL</sequence>